<dbReference type="InterPro" id="IPR036047">
    <property type="entry name" value="F-box-like_dom_sf"/>
</dbReference>
<dbReference type="Gene3D" id="1.20.1280.50">
    <property type="match status" value="1"/>
</dbReference>
<name>A0A2P6S407_ROSCH</name>
<dbReference type="Gramene" id="PRQ53409">
    <property type="protein sequence ID" value="PRQ53409"/>
    <property type="gene ID" value="RchiOBHm_Chr2g0166171"/>
</dbReference>
<comment type="caution">
    <text evidence="2">The sequence shown here is derived from an EMBL/GenBank/DDBJ whole genome shotgun (WGS) entry which is preliminary data.</text>
</comment>
<evidence type="ECO:0000313" key="2">
    <source>
        <dbReference type="EMBL" id="PRQ53409.1"/>
    </source>
</evidence>
<reference evidence="2 3" key="1">
    <citation type="journal article" date="2018" name="Nat. Genet.">
        <title>The Rosa genome provides new insights in the design of modern roses.</title>
        <authorList>
            <person name="Bendahmane M."/>
        </authorList>
    </citation>
    <scope>NUCLEOTIDE SEQUENCE [LARGE SCALE GENOMIC DNA]</scope>
    <source>
        <strain evidence="3">cv. Old Blush</strain>
    </source>
</reference>
<dbReference type="InterPro" id="IPR001810">
    <property type="entry name" value="F-box_dom"/>
</dbReference>
<dbReference type="Pfam" id="PF03478">
    <property type="entry name" value="Beta-prop_KIB1-4"/>
    <property type="match status" value="1"/>
</dbReference>
<organism evidence="2 3">
    <name type="scientific">Rosa chinensis</name>
    <name type="common">China rose</name>
    <dbReference type="NCBI Taxonomy" id="74649"/>
    <lineage>
        <taxon>Eukaryota</taxon>
        <taxon>Viridiplantae</taxon>
        <taxon>Streptophyta</taxon>
        <taxon>Embryophyta</taxon>
        <taxon>Tracheophyta</taxon>
        <taxon>Spermatophyta</taxon>
        <taxon>Magnoliopsida</taxon>
        <taxon>eudicotyledons</taxon>
        <taxon>Gunneridae</taxon>
        <taxon>Pentapetalae</taxon>
        <taxon>rosids</taxon>
        <taxon>fabids</taxon>
        <taxon>Rosales</taxon>
        <taxon>Rosaceae</taxon>
        <taxon>Rosoideae</taxon>
        <taxon>Rosoideae incertae sedis</taxon>
        <taxon>Rosa</taxon>
    </lineage>
</organism>
<dbReference type="SMART" id="SM00256">
    <property type="entry name" value="FBOX"/>
    <property type="match status" value="1"/>
</dbReference>
<dbReference type="OMA" id="WTVITIR"/>
<dbReference type="Proteomes" id="UP000238479">
    <property type="component" value="Chromosome 2"/>
</dbReference>
<dbReference type="SUPFAM" id="SSF81383">
    <property type="entry name" value="F-box domain"/>
    <property type="match status" value="1"/>
</dbReference>
<dbReference type="PANTHER" id="PTHR33110">
    <property type="entry name" value="F-BOX/KELCH-REPEAT PROTEIN-RELATED"/>
    <property type="match status" value="1"/>
</dbReference>
<accession>A0A2P6S407</accession>
<gene>
    <name evidence="2" type="ORF">RchiOBHm_Chr2g0166171</name>
</gene>
<dbReference type="AlphaFoldDB" id="A0A2P6S407"/>
<evidence type="ECO:0000259" key="1">
    <source>
        <dbReference type="SMART" id="SM00256"/>
    </source>
</evidence>
<keyword evidence="3" id="KW-1185">Reference proteome</keyword>
<proteinExistence type="predicted"/>
<dbReference type="PANTHER" id="PTHR33110:SF140">
    <property type="entry name" value="F-BOX DOMAIN-CONTAINING PROTEIN"/>
    <property type="match status" value="1"/>
</dbReference>
<dbReference type="EMBL" id="PDCK01000040">
    <property type="protein sequence ID" value="PRQ53409.1"/>
    <property type="molecule type" value="Genomic_DNA"/>
</dbReference>
<protein>
    <submittedName>
        <fullName evidence="2">Putative F-box domain-containing protein</fullName>
    </submittedName>
</protein>
<evidence type="ECO:0000313" key="3">
    <source>
        <dbReference type="Proteomes" id="UP000238479"/>
    </source>
</evidence>
<dbReference type="OrthoDB" id="1436695at2759"/>
<dbReference type="Pfam" id="PF00646">
    <property type="entry name" value="F-box"/>
    <property type="match status" value="1"/>
</dbReference>
<sequence>MSNLKKKKEKEEERWSKGLPEDILQLIPQRLCISDYRVFRQVCPNWRAAVDRGIATKTCPPAPQFPWLLHKCLSSLNGFYIEHQYSLVTDPRFFRSAYSCSTSPDCVGSIGAWLIIAAKDQYRHNNNNITIIDNFLLNPVSWARVMLPSQSTINRPDSSHTLFFKKVVASSPPTSLKQQQQDLIVAGLGCGVLAVCRPTDTSWTVITIRKGLLFRDIEIIDGKLYAVTTVNELMIYDILPAHVDVYRDERLVVLSNDPVRLEWGWGRAWVPYLVKDSASKELFMIIHKISFSQKKRGLFRVFKREFDTDGGARWEEVVDLGDRILFLSGASNKFIHDKTLGKNCIYFAFNDDDFGVHSLTNRTIKPLALPEGYTNNIHCANNRTLWFTPHPW</sequence>
<dbReference type="InterPro" id="IPR005174">
    <property type="entry name" value="KIB1-4_b-propeller"/>
</dbReference>
<feature type="domain" description="F-box" evidence="1">
    <location>
        <begin position="19"/>
        <end position="59"/>
    </location>
</feature>